<proteinExistence type="predicted"/>
<dbReference type="EMBL" id="JADXDR010000051">
    <property type="protein sequence ID" value="KAI7842536.1"/>
    <property type="molecule type" value="Genomic_DNA"/>
</dbReference>
<evidence type="ECO:0000256" key="1">
    <source>
        <dbReference type="SAM" id="MobiDB-lite"/>
    </source>
</evidence>
<reference evidence="2" key="1">
    <citation type="submission" date="2020-11" db="EMBL/GenBank/DDBJ databases">
        <title>Chlorella ohadii genome sequencing and assembly.</title>
        <authorList>
            <person name="Murik O."/>
            <person name="Treves H."/>
            <person name="Kedem I."/>
            <person name="Shotland Y."/>
            <person name="Kaplan A."/>
        </authorList>
    </citation>
    <scope>NUCLEOTIDE SEQUENCE</scope>
    <source>
        <strain evidence="2">1</strain>
    </source>
</reference>
<protein>
    <submittedName>
        <fullName evidence="2">Uncharacterized protein</fullName>
    </submittedName>
</protein>
<feature type="compositionally biased region" description="Low complexity" evidence="1">
    <location>
        <begin position="55"/>
        <end position="76"/>
    </location>
</feature>
<sequence length="95" mass="9985">MAAFALAEAPAAPAPAATPEQQAAFEEAQQITGQKWLAYLAAWSAWLAWDLYRQNSQKAAAEQQEQQQEQQQAGTPTAGGGEGAAEPSSKAPGQE</sequence>
<gene>
    <name evidence="2" type="ORF">COHA_003773</name>
</gene>
<dbReference type="AlphaFoldDB" id="A0AAD5DUJ9"/>
<feature type="compositionally biased region" description="Low complexity" evidence="1">
    <location>
        <begin position="84"/>
        <end position="95"/>
    </location>
</feature>
<comment type="caution">
    <text evidence="2">The sequence shown here is derived from an EMBL/GenBank/DDBJ whole genome shotgun (WGS) entry which is preliminary data.</text>
</comment>
<feature type="region of interest" description="Disordered" evidence="1">
    <location>
        <begin position="55"/>
        <end position="95"/>
    </location>
</feature>
<dbReference type="Proteomes" id="UP001205105">
    <property type="component" value="Unassembled WGS sequence"/>
</dbReference>
<accession>A0AAD5DUJ9</accession>
<evidence type="ECO:0000313" key="2">
    <source>
        <dbReference type="EMBL" id="KAI7842536.1"/>
    </source>
</evidence>
<name>A0AAD5DUJ9_9CHLO</name>
<keyword evidence="3" id="KW-1185">Reference proteome</keyword>
<evidence type="ECO:0000313" key="3">
    <source>
        <dbReference type="Proteomes" id="UP001205105"/>
    </source>
</evidence>
<organism evidence="2 3">
    <name type="scientific">Chlorella ohadii</name>
    <dbReference type="NCBI Taxonomy" id="2649997"/>
    <lineage>
        <taxon>Eukaryota</taxon>
        <taxon>Viridiplantae</taxon>
        <taxon>Chlorophyta</taxon>
        <taxon>core chlorophytes</taxon>
        <taxon>Trebouxiophyceae</taxon>
        <taxon>Chlorellales</taxon>
        <taxon>Chlorellaceae</taxon>
        <taxon>Chlorella clade</taxon>
        <taxon>Chlorella</taxon>
    </lineage>
</organism>
<feature type="region of interest" description="Disordered" evidence="1">
    <location>
        <begin position="1"/>
        <end position="25"/>
    </location>
</feature>